<dbReference type="GO" id="GO:0008817">
    <property type="term" value="F:corrinoid adenosyltransferase activity"/>
    <property type="evidence" value="ECO:0007669"/>
    <property type="project" value="UniProtKB-EC"/>
</dbReference>
<dbReference type="RefSeq" id="WP_068705659.1">
    <property type="nucleotide sequence ID" value="NZ_BDCR01000004.1"/>
</dbReference>
<gene>
    <name evidence="10" type="ORF">PJIAN_4519</name>
</gene>
<evidence type="ECO:0000256" key="7">
    <source>
        <dbReference type="ARBA" id="ARBA00033354"/>
    </source>
</evidence>
<comment type="catalytic activity">
    <reaction evidence="8">
        <text>2 cob(II)yrinate a,c diamide + reduced [electron-transfer flavoprotein] + 2 ATP = 2 adenosylcob(III)yrinate a,c-diamide + 2 triphosphate + oxidized [electron-transfer flavoprotein] + 3 H(+)</text>
        <dbReference type="Rhea" id="RHEA:11528"/>
        <dbReference type="Rhea" id="RHEA-COMP:10685"/>
        <dbReference type="Rhea" id="RHEA-COMP:10686"/>
        <dbReference type="ChEBI" id="CHEBI:15378"/>
        <dbReference type="ChEBI" id="CHEBI:18036"/>
        <dbReference type="ChEBI" id="CHEBI:30616"/>
        <dbReference type="ChEBI" id="CHEBI:57692"/>
        <dbReference type="ChEBI" id="CHEBI:58307"/>
        <dbReference type="ChEBI" id="CHEBI:58503"/>
        <dbReference type="ChEBI" id="CHEBI:58537"/>
        <dbReference type="EC" id="2.5.1.17"/>
    </reaction>
</comment>
<dbReference type="SUPFAM" id="SSF52540">
    <property type="entry name" value="P-loop containing nucleoside triphosphate hydrolases"/>
    <property type="match status" value="1"/>
</dbReference>
<comment type="caution">
    <text evidence="10">The sequence shown here is derived from an EMBL/GenBank/DDBJ whole genome shotgun (WGS) entry which is preliminary data.</text>
</comment>
<dbReference type="STRING" id="681398.PJIAN_4519"/>
<evidence type="ECO:0000313" key="11">
    <source>
        <dbReference type="Proteomes" id="UP000076586"/>
    </source>
</evidence>
<dbReference type="GO" id="GO:0005524">
    <property type="term" value="F:ATP binding"/>
    <property type="evidence" value="ECO:0007669"/>
    <property type="project" value="InterPro"/>
</dbReference>
<evidence type="ECO:0000256" key="8">
    <source>
        <dbReference type="ARBA" id="ARBA00048555"/>
    </source>
</evidence>
<comment type="function">
    <text evidence="4">Required for both de novo synthesis of the corrin ring for the assimilation of exogenous corrinoids. Participates in the adenosylation of a variety of incomplete and complete corrinoids.</text>
</comment>
<evidence type="ECO:0000256" key="9">
    <source>
        <dbReference type="ARBA" id="ARBA00048692"/>
    </source>
</evidence>
<keyword evidence="10" id="KW-0808">Transferase</keyword>
<dbReference type="PIRSF" id="PIRSF015617">
    <property type="entry name" value="Adensltrnsf_CobA"/>
    <property type="match status" value="1"/>
</dbReference>
<organism evidence="10 11">
    <name type="scientific">Paludibacter jiangxiensis</name>
    <dbReference type="NCBI Taxonomy" id="681398"/>
    <lineage>
        <taxon>Bacteria</taxon>
        <taxon>Pseudomonadati</taxon>
        <taxon>Bacteroidota</taxon>
        <taxon>Bacteroidia</taxon>
        <taxon>Bacteroidales</taxon>
        <taxon>Paludibacteraceae</taxon>
        <taxon>Paludibacter</taxon>
    </lineage>
</organism>
<evidence type="ECO:0000256" key="4">
    <source>
        <dbReference type="ARBA" id="ARBA00024929"/>
    </source>
</evidence>
<dbReference type="InterPro" id="IPR027417">
    <property type="entry name" value="P-loop_NTPase"/>
</dbReference>
<keyword evidence="11" id="KW-1185">Reference proteome</keyword>
<comment type="pathway">
    <text evidence="1">Cofactor biosynthesis; adenosylcobalamin biosynthesis; adenosylcobalamin from cob(II)yrinate a,c-diamide: step 2/7.</text>
</comment>
<sequence>MKNNGLIHIYTGDGKGKTTAAIGLATRALGHGQKVCYCSFCKDPEKYGYNEMQSLRKLGAEVFNFAKGHPHLNRSLDENVIRQETYDAVDKIKSEFFAAGYDLMILDELNISVRDNYLEEELLLDLIKSKPATLELVITGRGATEAVIGLADYVSEIKKIKHPYDKKIRSREGIEF</sequence>
<dbReference type="EMBL" id="BDCR01000004">
    <property type="protein sequence ID" value="GAT63976.1"/>
    <property type="molecule type" value="Genomic_DNA"/>
</dbReference>
<evidence type="ECO:0000256" key="5">
    <source>
        <dbReference type="ARBA" id="ARBA00031529"/>
    </source>
</evidence>
<evidence type="ECO:0000256" key="3">
    <source>
        <dbReference type="ARBA" id="ARBA00012454"/>
    </source>
</evidence>
<accession>A0A171AMD1</accession>
<dbReference type="PANTHER" id="PTHR46638:SF1">
    <property type="entry name" value="CORRINOID ADENOSYLTRANSFERASE"/>
    <property type="match status" value="1"/>
</dbReference>
<reference evidence="11" key="2">
    <citation type="journal article" date="2017" name="Genome Announc.">
        <title>Draft genome sequence of Paludibacter jiangxiensis NM7(T), a propionate-producing fermentative bacterium.</title>
        <authorList>
            <person name="Qiu Y.-L."/>
            <person name="Tourlousse D.M."/>
            <person name="Matsuura N."/>
            <person name="Ohashi A."/>
            <person name="Sekiguchi Y."/>
        </authorList>
    </citation>
    <scope>NUCLEOTIDE SEQUENCE [LARGE SCALE GENOMIC DNA]</scope>
    <source>
        <strain evidence="11">NM7</strain>
    </source>
</reference>
<reference evidence="11" key="1">
    <citation type="submission" date="2016-04" db="EMBL/GenBank/DDBJ databases">
        <title>Draft genome sequence of Paludibacter jiangxiensis strain NM7.</title>
        <authorList>
            <person name="Qiu Y."/>
            <person name="Matsuura N."/>
            <person name="Ohashi A."/>
            <person name="Tourlousse M.D."/>
            <person name="Sekiguchi Y."/>
        </authorList>
    </citation>
    <scope>NUCLEOTIDE SEQUENCE [LARGE SCALE GENOMIC DNA]</scope>
    <source>
        <strain evidence="11">NM7</strain>
    </source>
</reference>
<dbReference type="GO" id="GO:0009236">
    <property type="term" value="P:cobalamin biosynthetic process"/>
    <property type="evidence" value="ECO:0007669"/>
    <property type="project" value="InterPro"/>
</dbReference>
<dbReference type="EC" id="2.5.1.17" evidence="3"/>
<proteinExistence type="inferred from homology"/>
<evidence type="ECO:0000313" key="10">
    <source>
        <dbReference type="EMBL" id="GAT63976.1"/>
    </source>
</evidence>
<dbReference type="AlphaFoldDB" id="A0A171AMD1"/>
<protein>
    <recommendedName>
        <fullName evidence="3">corrinoid adenosyltransferase</fullName>
        <ecNumber evidence="3">2.5.1.17</ecNumber>
    </recommendedName>
    <alternativeName>
        <fullName evidence="5">Cob(II)alamin adenosyltransferase</fullName>
    </alternativeName>
    <alternativeName>
        <fullName evidence="7">Cob(II)yrinic acid a,c-diamide adenosyltransferase</fullName>
    </alternativeName>
    <alternativeName>
        <fullName evidence="6">Cobinamide/cobalamin adenosyltransferase</fullName>
    </alternativeName>
</protein>
<name>A0A171AMD1_9BACT</name>
<dbReference type="PANTHER" id="PTHR46638">
    <property type="entry name" value="CORRINOID ADENOSYLTRANSFERASE"/>
    <property type="match status" value="1"/>
</dbReference>
<comment type="similarity">
    <text evidence="2">Belongs to the Cob(I)alamin adenosyltransferase family.</text>
</comment>
<evidence type="ECO:0000256" key="2">
    <source>
        <dbReference type="ARBA" id="ARBA00007487"/>
    </source>
</evidence>
<comment type="catalytic activity">
    <reaction evidence="9">
        <text>2 cob(II)alamin + reduced [electron-transfer flavoprotein] + 2 ATP = 2 adenosylcob(III)alamin + 2 triphosphate + oxidized [electron-transfer flavoprotein] + 3 H(+)</text>
        <dbReference type="Rhea" id="RHEA:28671"/>
        <dbReference type="Rhea" id="RHEA-COMP:10685"/>
        <dbReference type="Rhea" id="RHEA-COMP:10686"/>
        <dbReference type="ChEBI" id="CHEBI:15378"/>
        <dbReference type="ChEBI" id="CHEBI:16304"/>
        <dbReference type="ChEBI" id="CHEBI:18036"/>
        <dbReference type="ChEBI" id="CHEBI:18408"/>
        <dbReference type="ChEBI" id="CHEBI:30616"/>
        <dbReference type="ChEBI" id="CHEBI:57692"/>
        <dbReference type="ChEBI" id="CHEBI:58307"/>
        <dbReference type="EC" id="2.5.1.17"/>
    </reaction>
</comment>
<dbReference type="Gene3D" id="3.40.50.300">
    <property type="entry name" value="P-loop containing nucleotide triphosphate hydrolases"/>
    <property type="match status" value="1"/>
</dbReference>
<dbReference type="Pfam" id="PF02572">
    <property type="entry name" value="CobA_CobO_BtuR"/>
    <property type="match status" value="1"/>
</dbReference>
<dbReference type="InterPro" id="IPR003724">
    <property type="entry name" value="CblAdoTrfase_CobA"/>
</dbReference>
<evidence type="ECO:0000256" key="6">
    <source>
        <dbReference type="ARBA" id="ARBA00033334"/>
    </source>
</evidence>
<evidence type="ECO:0000256" key="1">
    <source>
        <dbReference type="ARBA" id="ARBA00005121"/>
    </source>
</evidence>
<dbReference type="Proteomes" id="UP000076586">
    <property type="component" value="Unassembled WGS sequence"/>
</dbReference>